<keyword evidence="10" id="KW-1133">Transmembrane helix</keyword>
<dbReference type="RefSeq" id="WP_013506533.1">
    <property type="nucleotide sequence ID" value="NC_014836.1"/>
</dbReference>
<keyword evidence="4" id="KW-0813">Transport</keyword>
<keyword evidence="7" id="KW-0812">Transmembrane</keyword>
<organism evidence="15 16">
    <name type="scientific">Desulfurispirillum indicum (strain ATCC BAA-1389 / DSM 22839 / S5)</name>
    <dbReference type="NCBI Taxonomy" id="653733"/>
    <lineage>
        <taxon>Bacteria</taxon>
        <taxon>Pseudomonadati</taxon>
        <taxon>Chrysiogenota</taxon>
        <taxon>Chrysiogenia</taxon>
        <taxon>Chrysiogenales</taxon>
        <taxon>Chrysiogenaceae</taxon>
        <taxon>Desulfurispirillum</taxon>
    </lineage>
</organism>
<name>E6W227_DESIS</name>
<dbReference type="GO" id="GO:0015891">
    <property type="term" value="P:siderophore transport"/>
    <property type="evidence" value="ECO:0007669"/>
    <property type="project" value="InterPro"/>
</dbReference>
<dbReference type="EMBL" id="CP002432">
    <property type="protein sequence ID" value="ADU66653.1"/>
    <property type="molecule type" value="Genomic_DNA"/>
</dbReference>
<evidence type="ECO:0000313" key="15">
    <source>
        <dbReference type="EMBL" id="ADU66653.1"/>
    </source>
</evidence>
<dbReference type="InterPro" id="IPR003538">
    <property type="entry name" value="TonB"/>
</dbReference>
<dbReference type="InterPro" id="IPR051045">
    <property type="entry name" value="TonB-dependent_transducer"/>
</dbReference>
<dbReference type="STRING" id="653733.Selin_1926"/>
<dbReference type="SUPFAM" id="SSF74653">
    <property type="entry name" value="TolA/TonB C-terminal domain"/>
    <property type="match status" value="1"/>
</dbReference>
<sequence>MSHFFMSPALVRHLVAIACGGAVALGLFWLMNAMISGSAGELDAARQRMVMNFIRIDEAPTPVQQRERRRPRPPEPPKPTPRMESMQAPSPMLRAPQMKTPTPDFRPNLSMTGIPVMATGMDGLVAYSQPMTPLSQVQPMYPRRALMEGISGWVRLSFVINPDGSVRDIQVLEASPRRGIFDHEARRALSRWRFAPQTIAGEAVAAHATITINFSLDQ</sequence>
<keyword evidence="9" id="KW-0653">Protein transport</keyword>
<comment type="similarity">
    <text evidence="2">Belongs to the TonB family.</text>
</comment>
<dbReference type="InterPro" id="IPR037682">
    <property type="entry name" value="TonB_C"/>
</dbReference>
<keyword evidence="16" id="KW-1185">Reference proteome</keyword>
<comment type="subcellular location">
    <subcellularLocation>
        <location evidence="1">Cell inner membrane</location>
        <topology evidence="1">Single-pass membrane protein</topology>
        <orientation evidence="1">Periplasmic side</orientation>
    </subcellularLocation>
</comment>
<dbReference type="PANTHER" id="PTHR33446:SF8">
    <property type="entry name" value="PROTEIN TONB"/>
    <property type="match status" value="1"/>
</dbReference>
<protein>
    <recommendedName>
        <fullName evidence="3">Protein TonB</fullName>
    </recommendedName>
</protein>
<evidence type="ECO:0000256" key="9">
    <source>
        <dbReference type="ARBA" id="ARBA00022927"/>
    </source>
</evidence>
<dbReference type="InterPro" id="IPR006260">
    <property type="entry name" value="TonB/TolA_C"/>
</dbReference>
<dbReference type="GO" id="GO:0031992">
    <property type="term" value="F:energy transducer activity"/>
    <property type="evidence" value="ECO:0007669"/>
    <property type="project" value="InterPro"/>
</dbReference>
<dbReference type="PANTHER" id="PTHR33446">
    <property type="entry name" value="PROTEIN TONB-RELATED"/>
    <property type="match status" value="1"/>
</dbReference>
<dbReference type="Gene3D" id="3.30.1150.10">
    <property type="match status" value="1"/>
</dbReference>
<feature type="domain" description="TonB C-terminal" evidence="14">
    <location>
        <begin position="126"/>
        <end position="218"/>
    </location>
</feature>
<dbReference type="Proteomes" id="UP000002572">
    <property type="component" value="Chromosome"/>
</dbReference>
<evidence type="ECO:0000256" key="5">
    <source>
        <dbReference type="ARBA" id="ARBA00022475"/>
    </source>
</evidence>
<evidence type="ECO:0000256" key="8">
    <source>
        <dbReference type="ARBA" id="ARBA00022737"/>
    </source>
</evidence>
<dbReference type="PRINTS" id="PR01374">
    <property type="entry name" value="TONBPROTEIN"/>
</dbReference>
<reference evidence="15 16" key="1">
    <citation type="submission" date="2010-12" db="EMBL/GenBank/DDBJ databases">
        <title>Complete sequence of Desulfurispirillum indicum S5.</title>
        <authorList>
            <consortium name="US DOE Joint Genome Institute"/>
            <person name="Lucas S."/>
            <person name="Copeland A."/>
            <person name="Lapidus A."/>
            <person name="Cheng J.-F."/>
            <person name="Goodwin L."/>
            <person name="Pitluck S."/>
            <person name="Chertkov O."/>
            <person name="Held B."/>
            <person name="Detter J.C."/>
            <person name="Han C."/>
            <person name="Tapia R."/>
            <person name="Land M."/>
            <person name="Hauser L."/>
            <person name="Kyrpides N."/>
            <person name="Ivanova N."/>
            <person name="Mikhailova N."/>
            <person name="Haggblom M."/>
            <person name="Rauschenbach I."/>
            <person name="Bini E."/>
            <person name="Woyke T."/>
        </authorList>
    </citation>
    <scope>NUCLEOTIDE SEQUENCE [LARGE SCALE GENOMIC DNA]</scope>
    <source>
        <strain evidence="16">ATCC BAA-1389 / DSM 22839 / S5</strain>
    </source>
</reference>
<dbReference type="GO" id="GO:0015031">
    <property type="term" value="P:protein transport"/>
    <property type="evidence" value="ECO:0007669"/>
    <property type="project" value="UniProtKB-KW"/>
</dbReference>
<evidence type="ECO:0000256" key="4">
    <source>
        <dbReference type="ARBA" id="ARBA00022448"/>
    </source>
</evidence>
<proteinExistence type="inferred from homology"/>
<dbReference type="InParanoid" id="E6W227"/>
<evidence type="ECO:0000256" key="2">
    <source>
        <dbReference type="ARBA" id="ARBA00006555"/>
    </source>
</evidence>
<evidence type="ECO:0000256" key="1">
    <source>
        <dbReference type="ARBA" id="ARBA00004383"/>
    </source>
</evidence>
<dbReference type="PROSITE" id="PS52015">
    <property type="entry name" value="TONB_CTD"/>
    <property type="match status" value="1"/>
</dbReference>
<keyword evidence="11" id="KW-0472">Membrane</keyword>
<evidence type="ECO:0000256" key="10">
    <source>
        <dbReference type="ARBA" id="ARBA00022989"/>
    </source>
</evidence>
<keyword evidence="6" id="KW-0997">Cell inner membrane</keyword>
<dbReference type="GO" id="GO:0055085">
    <property type="term" value="P:transmembrane transport"/>
    <property type="evidence" value="ECO:0007669"/>
    <property type="project" value="InterPro"/>
</dbReference>
<evidence type="ECO:0000256" key="3">
    <source>
        <dbReference type="ARBA" id="ARBA00022362"/>
    </source>
</evidence>
<comment type="subunit">
    <text evidence="12">Homodimer. Forms a complex with the accessory proteins ExbB and ExbD.</text>
</comment>
<dbReference type="HOGENOM" id="CLU_108529_1_0_0"/>
<dbReference type="NCBIfam" id="TIGR01352">
    <property type="entry name" value="tonB_Cterm"/>
    <property type="match status" value="1"/>
</dbReference>
<gene>
    <name evidence="15" type="ordered locus">Selin_1926</name>
</gene>
<evidence type="ECO:0000256" key="12">
    <source>
        <dbReference type="ARBA" id="ARBA00025849"/>
    </source>
</evidence>
<evidence type="ECO:0000259" key="14">
    <source>
        <dbReference type="PROSITE" id="PS52015"/>
    </source>
</evidence>
<dbReference type="GO" id="GO:0098797">
    <property type="term" value="C:plasma membrane protein complex"/>
    <property type="evidence" value="ECO:0007669"/>
    <property type="project" value="TreeGrafter"/>
</dbReference>
<dbReference type="eggNOG" id="COG0810">
    <property type="taxonomic scope" value="Bacteria"/>
</dbReference>
<dbReference type="AlphaFoldDB" id="E6W227"/>
<evidence type="ECO:0000313" key="16">
    <source>
        <dbReference type="Proteomes" id="UP000002572"/>
    </source>
</evidence>
<evidence type="ECO:0000256" key="7">
    <source>
        <dbReference type="ARBA" id="ARBA00022692"/>
    </source>
</evidence>
<keyword evidence="5" id="KW-1003">Cell membrane</keyword>
<dbReference type="Pfam" id="PF03544">
    <property type="entry name" value="TonB_C"/>
    <property type="match status" value="1"/>
</dbReference>
<evidence type="ECO:0000256" key="11">
    <source>
        <dbReference type="ARBA" id="ARBA00023136"/>
    </source>
</evidence>
<evidence type="ECO:0000256" key="6">
    <source>
        <dbReference type="ARBA" id="ARBA00022519"/>
    </source>
</evidence>
<keyword evidence="8" id="KW-0677">Repeat</keyword>
<accession>E6W227</accession>
<evidence type="ECO:0000256" key="13">
    <source>
        <dbReference type="SAM" id="MobiDB-lite"/>
    </source>
</evidence>
<dbReference type="GO" id="GO:0030288">
    <property type="term" value="C:outer membrane-bounded periplasmic space"/>
    <property type="evidence" value="ECO:0007669"/>
    <property type="project" value="InterPro"/>
</dbReference>
<dbReference type="KEGG" id="din:Selin_1926"/>
<feature type="region of interest" description="Disordered" evidence="13">
    <location>
        <begin position="56"/>
        <end position="104"/>
    </location>
</feature>